<dbReference type="Proteomes" id="UP001066276">
    <property type="component" value="Chromosome 7"/>
</dbReference>
<organism evidence="1 2">
    <name type="scientific">Pleurodeles waltl</name>
    <name type="common">Iberian ribbed newt</name>
    <dbReference type="NCBI Taxonomy" id="8319"/>
    <lineage>
        <taxon>Eukaryota</taxon>
        <taxon>Metazoa</taxon>
        <taxon>Chordata</taxon>
        <taxon>Craniata</taxon>
        <taxon>Vertebrata</taxon>
        <taxon>Euteleostomi</taxon>
        <taxon>Amphibia</taxon>
        <taxon>Batrachia</taxon>
        <taxon>Caudata</taxon>
        <taxon>Salamandroidea</taxon>
        <taxon>Salamandridae</taxon>
        <taxon>Pleurodelinae</taxon>
        <taxon>Pleurodeles</taxon>
    </lineage>
</organism>
<dbReference type="AlphaFoldDB" id="A0AAV7P8H5"/>
<reference evidence="1" key="1">
    <citation type="journal article" date="2022" name="bioRxiv">
        <title>Sequencing and chromosome-scale assembly of the giantPleurodeles waltlgenome.</title>
        <authorList>
            <person name="Brown T."/>
            <person name="Elewa A."/>
            <person name="Iarovenko S."/>
            <person name="Subramanian E."/>
            <person name="Araus A.J."/>
            <person name="Petzold A."/>
            <person name="Susuki M."/>
            <person name="Suzuki K.-i.T."/>
            <person name="Hayashi T."/>
            <person name="Toyoda A."/>
            <person name="Oliveira C."/>
            <person name="Osipova E."/>
            <person name="Leigh N.D."/>
            <person name="Simon A."/>
            <person name="Yun M.H."/>
        </authorList>
    </citation>
    <scope>NUCLEOTIDE SEQUENCE</scope>
    <source>
        <strain evidence="1">20211129_DDA</strain>
        <tissue evidence="1">Liver</tissue>
    </source>
</reference>
<accession>A0AAV7P8H5</accession>
<evidence type="ECO:0000313" key="2">
    <source>
        <dbReference type="Proteomes" id="UP001066276"/>
    </source>
</evidence>
<comment type="caution">
    <text evidence="1">The sequence shown here is derived from an EMBL/GenBank/DDBJ whole genome shotgun (WGS) entry which is preliminary data.</text>
</comment>
<evidence type="ECO:0000313" key="1">
    <source>
        <dbReference type="EMBL" id="KAJ1123445.1"/>
    </source>
</evidence>
<sequence>MMGGTAQTLAELSGAQVLAAIATTGQAVQMKFDAIALDVNPWADLCKVAERSTETENQGKELGDKMARLGATVTALEARSKAL</sequence>
<dbReference type="EMBL" id="JANPWB010000011">
    <property type="protein sequence ID" value="KAJ1123445.1"/>
    <property type="molecule type" value="Genomic_DNA"/>
</dbReference>
<protein>
    <submittedName>
        <fullName evidence="1">Uncharacterized protein</fullName>
    </submittedName>
</protein>
<keyword evidence="2" id="KW-1185">Reference proteome</keyword>
<proteinExistence type="predicted"/>
<name>A0AAV7P8H5_PLEWA</name>
<gene>
    <name evidence="1" type="ORF">NDU88_001914</name>
</gene>